<organism evidence="8 9">
    <name type="scientific">Paenimyroides ceti</name>
    <dbReference type="NCBI Taxonomy" id="395087"/>
    <lineage>
        <taxon>Bacteria</taxon>
        <taxon>Pseudomonadati</taxon>
        <taxon>Bacteroidota</taxon>
        <taxon>Flavobacteriia</taxon>
        <taxon>Flavobacteriales</taxon>
        <taxon>Flavobacteriaceae</taxon>
        <taxon>Paenimyroides</taxon>
    </lineage>
</organism>
<feature type="transmembrane region" description="Helical" evidence="7">
    <location>
        <begin position="183"/>
        <end position="206"/>
    </location>
</feature>
<dbReference type="Pfam" id="PF01914">
    <property type="entry name" value="MarC"/>
    <property type="match status" value="1"/>
</dbReference>
<feature type="transmembrane region" description="Helical" evidence="7">
    <location>
        <begin position="113"/>
        <end position="135"/>
    </location>
</feature>
<keyword evidence="4 7" id="KW-0812">Transmembrane</keyword>
<accession>A0ABT8CN99</accession>
<keyword evidence="9" id="KW-1185">Reference proteome</keyword>
<comment type="similarity">
    <text evidence="2 7">Belongs to the UPF0056 (MarC) family.</text>
</comment>
<evidence type="ECO:0000256" key="7">
    <source>
        <dbReference type="RuleBase" id="RU362048"/>
    </source>
</evidence>
<gene>
    <name evidence="8" type="ORF">QW060_02480</name>
</gene>
<dbReference type="EMBL" id="JAUFQU010000001">
    <property type="protein sequence ID" value="MDN3705993.1"/>
    <property type="molecule type" value="Genomic_DNA"/>
</dbReference>
<feature type="transmembrane region" description="Helical" evidence="7">
    <location>
        <begin position="39"/>
        <end position="62"/>
    </location>
</feature>
<evidence type="ECO:0000256" key="4">
    <source>
        <dbReference type="ARBA" id="ARBA00022692"/>
    </source>
</evidence>
<evidence type="ECO:0000256" key="6">
    <source>
        <dbReference type="ARBA" id="ARBA00023136"/>
    </source>
</evidence>
<comment type="subcellular location">
    <subcellularLocation>
        <location evidence="1 7">Cell membrane</location>
        <topology evidence="1 7">Multi-pass membrane protein</topology>
    </subcellularLocation>
</comment>
<reference evidence="9" key="1">
    <citation type="journal article" date="2019" name="Int. J. Syst. Evol. Microbiol.">
        <title>The Global Catalogue of Microorganisms (GCM) 10K type strain sequencing project: providing services to taxonomists for standard genome sequencing and annotation.</title>
        <authorList>
            <consortium name="The Broad Institute Genomics Platform"/>
            <consortium name="The Broad Institute Genome Sequencing Center for Infectious Disease"/>
            <person name="Wu L."/>
            <person name="Ma J."/>
        </authorList>
    </citation>
    <scope>NUCLEOTIDE SEQUENCE [LARGE SCALE GENOMIC DNA]</scope>
    <source>
        <strain evidence="9">CECT 7184</strain>
    </source>
</reference>
<keyword evidence="6 7" id="KW-0472">Membrane</keyword>
<dbReference type="RefSeq" id="WP_290362132.1">
    <property type="nucleotide sequence ID" value="NZ_JAUFQU010000001.1"/>
</dbReference>
<dbReference type="NCBIfam" id="TIGR00427">
    <property type="entry name" value="NAAT family transporter"/>
    <property type="match status" value="1"/>
</dbReference>
<evidence type="ECO:0000313" key="9">
    <source>
        <dbReference type="Proteomes" id="UP001242368"/>
    </source>
</evidence>
<feature type="transmembrane region" description="Helical" evidence="7">
    <location>
        <begin position="6"/>
        <end position="27"/>
    </location>
</feature>
<keyword evidence="3" id="KW-1003">Cell membrane</keyword>
<keyword evidence="5 7" id="KW-1133">Transmembrane helix</keyword>
<feature type="transmembrane region" description="Helical" evidence="7">
    <location>
        <begin position="74"/>
        <end position="92"/>
    </location>
</feature>
<evidence type="ECO:0000313" key="8">
    <source>
        <dbReference type="EMBL" id="MDN3705993.1"/>
    </source>
</evidence>
<protein>
    <recommendedName>
        <fullName evidence="7">UPF0056 membrane protein</fullName>
    </recommendedName>
</protein>
<dbReference type="PANTHER" id="PTHR33508">
    <property type="entry name" value="UPF0056 MEMBRANE PROTEIN YHCE"/>
    <property type="match status" value="1"/>
</dbReference>
<sequence>MDLFLITFAALFSVLNPIGTVPIFLGLTQDDTKEMRNRTAFWAAVNVFIILLISFLIGEYVLKFFGISIDVLRIAGGIVICTSGFGLLSGSFGKKRGVSKKVTNDAQKRSDIAVTPLAIPLMAGPGAMSLLIAMYQDYPEIADKSIIATAILGAAISIYLILKSANYISRLLGASGIVAISRIIGFLVLAIGVQYIINSLLVIFRINE</sequence>
<comment type="caution">
    <text evidence="8">The sequence shown here is derived from an EMBL/GenBank/DDBJ whole genome shotgun (WGS) entry which is preliminary data.</text>
</comment>
<dbReference type="Proteomes" id="UP001242368">
    <property type="component" value="Unassembled WGS sequence"/>
</dbReference>
<evidence type="ECO:0000256" key="1">
    <source>
        <dbReference type="ARBA" id="ARBA00004651"/>
    </source>
</evidence>
<evidence type="ECO:0000256" key="3">
    <source>
        <dbReference type="ARBA" id="ARBA00022475"/>
    </source>
</evidence>
<feature type="transmembrane region" description="Helical" evidence="7">
    <location>
        <begin position="141"/>
        <end position="162"/>
    </location>
</feature>
<dbReference type="InterPro" id="IPR002771">
    <property type="entry name" value="Multi_antbiot-R_MarC"/>
</dbReference>
<dbReference type="PANTHER" id="PTHR33508:SF1">
    <property type="entry name" value="UPF0056 MEMBRANE PROTEIN YHCE"/>
    <property type="match status" value="1"/>
</dbReference>
<name>A0ABT8CN99_9FLAO</name>
<evidence type="ECO:0000256" key="2">
    <source>
        <dbReference type="ARBA" id="ARBA00009784"/>
    </source>
</evidence>
<evidence type="ECO:0000256" key="5">
    <source>
        <dbReference type="ARBA" id="ARBA00022989"/>
    </source>
</evidence>
<dbReference type="NCBIfam" id="NF008228">
    <property type="entry name" value="PRK10995.1"/>
    <property type="match status" value="1"/>
</dbReference>
<proteinExistence type="inferred from homology"/>